<evidence type="ECO:0000256" key="4">
    <source>
        <dbReference type="ARBA" id="ARBA00022989"/>
    </source>
</evidence>
<feature type="transmembrane region" description="Helical" evidence="6">
    <location>
        <begin position="293"/>
        <end position="313"/>
    </location>
</feature>
<comment type="subcellular location">
    <subcellularLocation>
        <location evidence="1">Cell membrane</location>
        <topology evidence="1">Multi-pass membrane protein</topology>
    </subcellularLocation>
</comment>
<name>A0A239M272_9RHOB</name>
<proteinExistence type="predicted"/>
<dbReference type="RefSeq" id="WP_141134963.1">
    <property type="nucleotide sequence ID" value="NZ_FZOY01000012.1"/>
</dbReference>
<feature type="transmembrane region" description="Helical" evidence="6">
    <location>
        <begin position="392"/>
        <end position="412"/>
    </location>
</feature>
<feature type="transmembrane region" description="Helical" evidence="6">
    <location>
        <begin position="48"/>
        <end position="76"/>
    </location>
</feature>
<dbReference type="InterPro" id="IPR050833">
    <property type="entry name" value="Poly_Biosynth_Transport"/>
</dbReference>
<keyword evidence="4 6" id="KW-1133">Transmembrane helix</keyword>
<evidence type="ECO:0000256" key="5">
    <source>
        <dbReference type="ARBA" id="ARBA00023136"/>
    </source>
</evidence>
<keyword evidence="8" id="KW-1185">Reference proteome</keyword>
<dbReference type="PANTHER" id="PTHR30250:SF11">
    <property type="entry name" value="O-ANTIGEN TRANSPORTER-RELATED"/>
    <property type="match status" value="1"/>
</dbReference>
<feature type="transmembrane region" description="Helical" evidence="6">
    <location>
        <begin position="226"/>
        <end position="247"/>
    </location>
</feature>
<feature type="transmembrane region" description="Helical" evidence="6">
    <location>
        <begin position="333"/>
        <end position="354"/>
    </location>
</feature>
<sequence>MNAPANGFRLRNAWRSIAAFSTAQIVTQALALVAGLIVVRILTVESYAVYALFGVLIGAAAVTSDLGVSSATTTLLSRARDQEEFAAIHAGATSLRLVLGLASTAVVVAIFLSNSTVLEHAAGWEVGCMVGAMALVVMLQASATLARSVLASQRKLSAINRADPVAGGLRVVILGVAFAFWGESSLSVPVLTWVLSAGLLAVWLGRSIPSVPVWPLSPPPAGMLPILWPLLPGHVYYLVSGLVPVLALGTRAGPESLAAYWALSRLGMVLGSMNPMLNYIAHPYVSRGNDAGYARRSLLVLSAAAFAVSLIVASGRVFPETWLLLLGAKYDDLVQFVWIALLVAGLRFLTDTFYRMLVASGETGYQYFAVVAGVLAQLCVVWFTPMRDLEDIYMFVGAALMAELLVYIALYLRSSRILRRRAETRG</sequence>
<evidence type="ECO:0000256" key="6">
    <source>
        <dbReference type="SAM" id="Phobius"/>
    </source>
</evidence>
<gene>
    <name evidence="7" type="ORF">SAMN05421757_11239</name>
</gene>
<feature type="transmembrane region" description="Helical" evidence="6">
    <location>
        <begin position="129"/>
        <end position="150"/>
    </location>
</feature>
<dbReference type="Pfam" id="PF13440">
    <property type="entry name" value="Polysacc_synt_3"/>
    <property type="match status" value="1"/>
</dbReference>
<feature type="transmembrane region" description="Helical" evidence="6">
    <location>
        <begin position="366"/>
        <end position="386"/>
    </location>
</feature>
<feature type="transmembrane region" description="Helical" evidence="6">
    <location>
        <begin position="17"/>
        <end position="42"/>
    </location>
</feature>
<evidence type="ECO:0000256" key="1">
    <source>
        <dbReference type="ARBA" id="ARBA00004651"/>
    </source>
</evidence>
<protein>
    <submittedName>
        <fullName evidence="7">Membrane protein involved in the export of O-antigen and teichoic acid</fullName>
    </submittedName>
</protein>
<dbReference type="Proteomes" id="UP000198426">
    <property type="component" value="Unassembled WGS sequence"/>
</dbReference>
<dbReference type="OrthoDB" id="8832812at2"/>
<dbReference type="EMBL" id="FZOY01000012">
    <property type="protein sequence ID" value="SNT36781.1"/>
    <property type="molecule type" value="Genomic_DNA"/>
</dbReference>
<dbReference type="PANTHER" id="PTHR30250">
    <property type="entry name" value="PST FAMILY PREDICTED COLANIC ACID TRANSPORTER"/>
    <property type="match status" value="1"/>
</dbReference>
<feature type="transmembrane region" description="Helical" evidence="6">
    <location>
        <begin position="97"/>
        <end position="117"/>
    </location>
</feature>
<reference evidence="7 8" key="1">
    <citation type="submission" date="2017-06" db="EMBL/GenBank/DDBJ databases">
        <authorList>
            <person name="Kim H.J."/>
            <person name="Triplett B.A."/>
        </authorList>
    </citation>
    <scope>NUCLEOTIDE SEQUENCE [LARGE SCALE GENOMIC DNA]</scope>
    <source>
        <strain evidence="7 8">DSM 29339</strain>
    </source>
</reference>
<accession>A0A239M272</accession>
<evidence type="ECO:0000256" key="2">
    <source>
        <dbReference type="ARBA" id="ARBA00022475"/>
    </source>
</evidence>
<keyword evidence="3 6" id="KW-0812">Transmembrane</keyword>
<evidence type="ECO:0000256" key="3">
    <source>
        <dbReference type="ARBA" id="ARBA00022692"/>
    </source>
</evidence>
<keyword evidence="2" id="KW-1003">Cell membrane</keyword>
<dbReference type="GO" id="GO:0005886">
    <property type="term" value="C:plasma membrane"/>
    <property type="evidence" value="ECO:0007669"/>
    <property type="project" value="UniProtKB-SubCell"/>
</dbReference>
<organism evidence="7 8">
    <name type="scientific">Tropicimonas sediminicola</name>
    <dbReference type="NCBI Taxonomy" id="1031541"/>
    <lineage>
        <taxon>Bacteria</taxon>
        <taxon>Pseudomonadati</taxon>
        <taxon>Pseudomonadota</taxon>
        <taxon>Alphaproteobacteria</taxon>
        <taxon>Rhodobacterales</taxon>
        <taxon>Roseobacteraceae</taxon>
        <taxon>Tropicimonas</taxon>
    </lineage>
</organism>
<dbReference type="AlphaFoldDB" id="A0A239M272"/>
<keyword evidence="5 6" id="KW-0472">Membrane</keyword>
<evidence type="ECO:0000313" key="7">
    <source>
        <dbReference type="EMBL" id="SNT36781.1"/>
    </source>
</evidence>
<evidence type="ECO:0000313" key="8">
    <source>
        <dbReference type="Proteomes" id="UP000198426"/>
    </source>
</evidence>